<sequence>MQSIGTFRPRAASLSLITAGVLWGTGGLAGAVLSERAGLSSTTVAVYRLLLGGVFALLFLGGTGRLRALPRTAEAVRRLLAAGTLLAVFQACYFGAVALTSVGVATMVTIGSVPVFVALASTVLDRRAPGLSTAVSVGCAVSGLVLLSWPSGDAGVAGAASGVGGLLGGLACALASGASFATLTLVTRSPVEGLDSLRTTAFGCLVGGVLLAPVAAWSAGRFSELGLPLQFDVVAVALYLGLVPTALAYAAYFHGLGGARPVVAALSALLEPLTAAVLATVLLGENLGVVGWCGAVLLSTAVAGGYLRPDR</sequence>
<dbReference type="GO" id="GO:0016020">
    <property type="term" value="C:membrane"/>
    <property type="evidence" value="ECO:0007669"/>
    <property type="project" value="UniProtKB-SubCell"/>
</dbReference>
<dbReference type="InterPro" id="IPR000620">
    <property type="entry name" value="EamA_dom"/>
</dbReference>
<dbReference type="RefSeq" id="WP_015787083.1">
    <property type="nucleotide sequence ID" value="NZ_CALJZO010000040.1"/>
</dbReference>
<dbReference type="PANTHER" id="PTHR32322:SF2">
    <property type="entry name" value="EAMA DOMAIN-CONTAINING PROTEIN"/>
    <property type="match status" value="1"/>
</dbReference>
<protein>
    <submittedName>
        <fullName evidence="8">Membrane protein</fullName>
    </submittedName>
</protein>
<evidence type="ECO:0000256" key="3">
    <source>
        <dbReference type="ARBA" id="ARBA00022692"/>
    </source>
</evidence>
<evidence type="ECO:0000259" key="7">
    <source>
        <dbReference type="Pfam" id="PF00892"/>
    </source>
</evidence>
<proteinExistence type="inferred from homology"/>
<dbReference type="InterPro" id="IPR037185">
    <property type="entry name" value="EmrE-like"/>
</dbReference>
<dbReference type="SUPFAM" id="SSF103481">
    <property type="entry name" value="Multidrug resistance efflux transporter EmrE"/>
    <property type="match status" value="2"/>
</dbReference>
<feature type="transmembrane region" description="Helical" evidence="6">
    <location>
        <begin position="199"/>
        <end position="219"/>
    </location>
</feature>
<accession>A0A837DCU3</accession>
<reference evidence="8 9" key="1">
    <citation type="submission" date="2014-10" db="EMBL/GenBank/DDBJ databases">
        <title>Genome sequence of Micropolyspora internatus JCM3315.</title>
        <authorList>
            <person name="Shin S.-K."/>
            <person name="Yi H."/>
        </authorList>
    </citation>
    <scope>NUCLEOTIDE SEQUENCE [LARGE SCALE GENOMIC DNA]</scope>
    <source>
        <strain evidence="8 9">JCM 3315</strain>
    </source>
</reference>
<dbReference type="EMBL" id="JRZE01000001">
    <property type="protein sequence ID" value="KHF45729.1"/>
    <property type="molecule type" value="Genomic_DNA"/>
</dbReference>
<comment type="similarity">
    <text evidence="2">Belongs to the EamA transporter family.</text>
</comment>
<dbReference type="InterPro" id="IPR050638">
    <property type="entry name" value="AA-Vitamin_Transporters"/>
</dbReference>
<organism evidence="8 9">
    <name type="scientific">Saccharomonospora viridis</name>
    <dbReference type="NCBI Taxonomy" id="1852"/>
    <lineage>
        <taxon>Bacteria</taxon>
        <taxon>Bacillati</taxon>
        <taxon>Actinomycetota</taxon>
        <taxon>Actinomycetes</taxon>
        <taxon>Pseudonocardiales</taxon>
        <taxon>Pseudonocardiaceae</taxon>
        <taxon>Saccharomonospora</taxon>
    </lineage>
</organism>
<evidence type="ECO:0000256" key="4">
    <source>
        <dbReference type="ARBA" id="ARBA00022989"/>
    </source>
</evidence>
<feature type="transmembrane region" description="Helical" evidence="6">
    <location>
        <begin position="45"/>
        <end position="63"/>
    </location>
</feature>
<feature type="domain" description="EamA" evidence="7">
    <location>
        <begin position="14"/>
        <end position="148"/>
    </location>
</feature>
<dbReference type="OMA" id="LSFWRCA"/>
<dbReference type="Pfam" id="PF00892">
    <property type="entry name" value="EamA"/>
    <property type="match status" value="2"/>
</dbReference>
<feature type="transmembrane region" description="Helical" evidence="6">
    <location>
        <begin position="231"/>
        <end position="250"/>
    </location>
</feature>
<keyword evidence="5 6" id="KW-0472">Membrane</keyword>
<feature type="domain" description="EamA" evidence="7">
    <location>
        <begin position="169"/>
        <end position="302"/>
    </location>
</feature>
<evidence type="ECO:0000256" key="2">
    <source>
        <dbReference type="ARBA" id="ARBA00007362"/>
    </source>
</evidence>
<dbReference type="PANTHER" id="PTHR32322">
    <property type="entry name" value="INNER MEMBRANE TRANSPORTER"/>
    <property type="match status" value="1"/>
</dbReference>
<dbReference type="Proteomes" id="UP000030848">
    <property type="component" value="Unassembled WGS sequence"/>
</dbReference>
<feature type="transmembrane region" description="Helical" evidence="6">
    <location>
        <begin position="262"/>
        <end position="283"/>
    </location>
</feature>
<comment type="caution">
    <text evidence="8">The sequence shown here is derived from an EMBL/GenBank/DDBJ whole genome shotgun (WGS) entry which is preliminary data.</text>
</comment>
<evidence type="ECO:0000256" key="1">
    <source>
        <dbReference type="ARBA" id="ARBA00004141"/>
    </source>
</evidence>
<dbReference type="AlphaFoldDB" id="A0A837DCU3"/>
<feature type="transmembrane region" description="Helical" evidence="6">
    <location>
        <begin position="289"/>
        <end position="307"/>
    </location>
</feature>
<evidence type="ECO:0000256" key="6">
    <source>
        <dbReference type="SAM" id="Phobius"/>
    </source>
</evidence>
<feature type="transmembrane region" description="Helical" evidence="6">
    <location>
        <begin position="102"/>
        <end position="124"/>
    </location>
</feature>
<evidence type="ECO:0000313" key="9">
    <source>
        <dbReference type="Proteomes" id="UP000030848"/>
    </source>
</evidence>
<evidence type="ECO:0000313" key="8">
    <source>
        <dbReference type="EMBL" id="KHF45729.1"/>
    </source>
</evidence>
<keyword evidence="3 6" id="KW-0812">Transmembrane</keyword>
<comment type="subcellular location">
    <subcellularLocation>
        <location evidence="1">Membrane</location>
        <topology evidence="1">Multi-pass membrane protein</topology>
    </subcellularLocation>
</comment>
<feature type="transmembrane region" description="Helical" evidence="6">
    <location>
        <begin position="75"/>
        <end position="96"/>
    </location>
</feature>
<evidence type="ECO:0000256" key="5">
    <source>
        <dbReference type="ARBA" id="ARBA00023136"/>
    </source>
</evidence>
<feature type="transmembrane region" description="Helical" evidence="6">
    <location>
        <begin position="12"/>
        <end position="33"/>
    </location>
</feature>
<keyword evidence="4 6" id="KW-1133">Transmembrane helix</keyword>
<gene>
    <name evidence="8" type="ORF">MINT15_00300</name>
</gene>
<feature type="transmembrane region" description="Helical" evidence="6">
    <location>
        <begin position="131"/>
        <end position="151"/>
    </location>
</feature>
<name>A0A837DCU3_9PSEU</name>
<feature type="transmembrane region" description="Helical" evidence="6">
    <location>
        <begin position="163"/>
        <end position="187"/>
    </location>
</feature>
<dbReference type="OrthoDB" id="5143138at2"/>